<accession>A0A1G1VF39</accession>
<evidence type="ECO:0000313" key="7">
    <source>
        <dbReference type="EMBL" id="OGY13832.1"/>
    </source>
</evidence>
<dbReference type="Gene3D" id="2.60.40.1930">
    <property type="match status" value="1"/>
</dbReference>
<dbReference type="PANTHER" id="PTHR40094:SF1">
    <property type="entry name" value="UBIQUITIN DOMAIN-CONTAINING PROTEIN"/>
    <property type="match status" value="1"/>
</dbReference>
<dbReference type="InterPro" id="IPR030934">
    <property type="entry name" value="Intein_C"/>
</dbReference>
<dbReference type="SMART" id="SM01360">
    <property type="entry name" value="A2M"/>
    <property type="match status" value="1"/>
</dbReference>
<feature type="domain" description="Alpha-2-macroglobulin bait region" evidence="5">
    <location>
        <begin position="654"/>
        <end position="793"/>
    </location>
</feature>
<dbReference type="Pfam" id="PF07703">
    <property type="entry name" value="A2M_BRD"/>
    <property type="match status" value="1"/>
</dbReference>
<dbReference type="InterPro" id="IPR001599">
    <property type="entry name" value="Macroglobln_a2"/>
</dbReference>
<evidence type="ECO:0000259" key="5">
    <source>
        <dbReference type="SMART" id="SM01359"/>
    </source>
</evidence>
<protein>
    <recommendedName>
        <fullName evidence="9">Intein C-terminal splicing domain-containing protein</fullName>
    </recommendedName>
</protein>
<evidence type="ECO:0000313" key="8">
    <source>
        <dbReference type="Proteomes" id="UP000178659"/>
    </source>
</evidence>
<feature type="region of interest" description="Disordered" evidence="2">
    <location>
        <begin position="39"/>
        <end position="59"/>
    </location>
</feature>
<dbReference type="CDD" id="cd02891">
    <property type="entry name" value="A2M_like"/>
    <property type="match status" value="1"/>
</dbReference>
<dbReference type="InterPro" id="IPR006141">
    <property type="entry name" value="Intein_N"/>
</dbReference>
<dbReference type="InterPro" id="IPR011626">
    <property type="entry name" value="Alpha-macroglobulin_TED"/>
</dbReference>
<dbReference type="EMBL" id="MHCC01000008">
    <property type="protein sequence ID" value="OGY13832.1"/>
    <property type="molecule type" value="Genomic_DNA"/>
</dbReference>
<organism evidence="7 8">
    <name type="scientific">Candidatus Blackburnbacteria bacterium RIFCSPLOWO2_01_FULL_40_20</name>
    <dbReference type="NCBI Taxonomy" id="1797519"/>
    <lineage>
        <taxon>Bacteria</taxon>
        <taxon>Candidatus Blackburniibacteriota</taxon>
    </lineage>
</organism>
<dbReference type="InterPro" id="IPR003587">
    <property type="entry name" value="Hint_dom_N"/>
</dbReference>
<dbReference type="Gene3D" id="2.170.16.10">
    <property type="entry name" value="Hedgehog/Intein (Hint) domain"/>
    <property type="match status" value="1"/>
</dbReference>
<dbReference type="SUPFAM" id="SSF51294">
    <property type="entry name" value="Hedgehog/intein (Hint) domain"/>
    <property type="match status" value="1"/>
</dbReference>
<dbReference type="InterPro" id="IPR002890">
    <property type="entry name" value="MG2"/>
</dbReference>
<keyword evidence="3" id="KW-0812">Transmembrane</keyword>
<dbReference type="Pfam" id="PF07591">
    <property type="entry name" value="PT-HINT"/>
    <property type="match status" value="1"/>
</dbReference>
<dbReference type="PROSITE" id="PS50817">
    <property type="entry name" value="INTEIN_N_TER"/>
    <property type="match status" value="1"/>
</dbReference>
<evidence type="ECO:0000259" key="6">
    <source>
        <dbReference type="SMART" id="SM01360"/>
    </source>
</evidence>
<feature type="domain" description="Hint" evidence="4">
    <location>
        <begin position="830"/>
        <end position="922"/>
    </location>
</feature>
<dbReference type="NCBIfam" id="TIGR01443">
    <property type="entry name" value="intein_Cterm"/>
    <property type="match status" value="1"/>
</dbReference>
<dbReference type="Pfam" id="PF07678">
    <property type="entry name" value="TED_complement"/>
    <property type="match status" value="1"/>
</dbReference>
<dbReference type="SMART" id="SM01419">
    <property type="entry name" value="Thiol-ester_cl"/>
    <property type="match status" value="1"/>
</dbReference>
<evidence type="ECO:0000256" key="3">
    <source>
        <dbReference type="SAM" id="Phobius"/>
    </source>
</evidence>
<feature type="compositionally biased region" description="Polar residues" evidence="2">
    <location>
        <begin position="47"/>
        <end position="56"/>
    </location>
</feature>
<dbReference type="SMART" id="SM01359">
    <property type="entry name" value="A2M_N_2"/>
    <property type="match status" value="1"/>
</dbReference>
<keyword evidence="3" id="KW-0472">Membrane</keyword>
<dbReference type="InterPro" id="IPR047565">
    <property type="entry name" value="Alpha-macroglob_thiol-ester_cl"/>
</dbReference>
<dbReference type="Pfam" id="PF17973">
    <property type="entry name" value="bMG10"/>
    <property type="match status" value="1"/>
</dbReference>
<comment type="caution">
    <text evidence="7">The sequence shown here is derived from an EMBL/GenBank/DDBJ whole genome shotgun (WGS) entry which is preliminary data.</text>
</comment>
<keyword evidence="3" id="KW-1133">Transmembrane helix</keyword>
<dbReference type="Pfam" id="PF00207">
    <property type="entry name" value="A2M"/>
    <property type="match status" value="1"/>
</dbReference>
<dbReference type="InterPro" id="IPR008930">
    <property type="entry name" value="Terpenoid_cyclase/PrenylTrfase"/>
</dbReference>
<dbReference type="InterPro" id="IPR051802">
    <property type="entry name" value="YfhM-like"/>
</dbReference>
<dbReference type="GO" id="GO:0005615">
    <property type="term" value="C:extracellular space"/>
    <property type="evidence" value="ECO:0007669"/>
    <property type="project" value="InterPro"/>
</dbReference>
<dbReference type="CDD" id="cd00081">
    <property type="entry name" value="Hint"/>
    <property type="match status" value="1"/>
</dbReference>
<proteinExistence type="inferred from homology"/>
<reference evidence="7 8" key="1">
    <citation type="journal article" date="2016" name="Nat. Commun.">
        <title>Thousands of microbial genomes shed light on interconnected biogeochemical processes in an aquifer system.</title>
        <authorList>
            <person name="Anantharaman K."/>
            <person name="Brown C.T."/>
            <person name="Hug L.A."/>
            <person name="Sharon I."/>
            <person name="Castelle C.J."/>
            <person name="Probst A.J."/>
            <person name="Thomas B.C."/>
            <person name="Singh A."/>
            <person name="Wilkins M.J."/>
            <person name="Karaoz U."/>
            <person name="Brodie E.L."/>
            <person name="Williams K.H."/>
            <person name="Hubbard S.S."/>
            <person name="Banfield J.F."/>
        </authorList>
    </citation>
    <scope>NUCLEOTIDE SEQUENCE [LARGE SCALE GENOMIC DNA]</scope>
</reference>
<evidence type="ECO:0000256" key="1">
    <source>
        <dbReference type="ARBA" id="ARBA00010556"/>
    </source>
</evidence>
<feature type="domain" description="Alpha-2-macroglobulin" evidence="6">
    <location>
        <begin position="973"/>
        <end position="1063"/>
    </location>
</feature>
<dbReference type="PANTHER" id="PTHR40094">
    <property type="entry name" value="ALPHA-2-MACROGLOBULIN HOMOLOG"/>
    <property type="match status" value="1"/>
</dbReference>
<dbReference type="Gene3D" id="1.50.10.20">
    <property type="match status" value="1"/>
</dbReference>
<dbReference type="GO" id="GO:0004866">
    <property type="term" value="F:endopeptidase inhibitor activity"/>
    <property type="evidence" value="ECO:0007669"/>
    <property type="project" value="InterPro"/>
</dbReference>
<feature type="transmembrane region" description="Helical" evidence="3">
    <location>
        <begin position="1666"/>
        <end position="1685"/>
    </location>
</feature>
<dbReference type="SUPFAM" id="SSF48239">
    <property type="entry name" value="Terpenoid cyclases/Protein prenyltransferases"/>
    <property type="match status" value="1"/>
</dbReference>
<dbReference type="InterPro" id="IPR036844">
    <property type="entry name" value="Hint_dom_sf"/>
</dbReference>
<evidence type="ECO:0000256" key="2">
    <source>
        <dbReference type="SAM" id="MobiDB-lite"/>
    </source>
</evidence>
<dbReference type="InterPro" id="IPR011625">
    <property type="entry name" value="A2M_N_BRD"/>
</dbReference>
<dbReference type="Gene3D" id="2.20.130.20">
    <property type="match status" value="1"/>
</dbReference>
<dbReference type="InterPro" id="IPR041246">
    <property type="entry name" value="Bact_MG10"/>
</dbReference>
<dbReference type="SMART" id="SM00306">
    <property type="entry name" value="HintN"/>
    <property type="match status" value="1"/>
</dbReference>
<dbReference type="GO" id="GO:0016539">
    <property type="term" value="P:intein-mediated protein splicing"/>
    <property type="evidence" value="ECO:0007669"/>
    <property type="project" value="InterPro"/>
</dbReference>
<evidence type="ECO:0000259" key="4">
    <source>
        <dbReference type="SMART" id="SM00306"/>
    </source>
</evidence>
<gene>
    <name evidence="7" type="ORF">A3A77_03580</name>
</gene>
<comment type="similarity">
    <text evidence="1">Belongs to the protease inhibitor I39 (alpha-2-macroglobulin) family. Bacterial alpha-2-macroglobulin subfamily.</text>
</comment>
<dbReference type="Pfam" id="PF01835">
    <property type="entry name" value="MG2"/>
    <property type="match status" value="1"/>
</dbReference>
<sequence length="1698" mass="187860">MEIEYSSKHKGNFLLVLLSSLLVLLTSVSLNINSSPVSLGDNESDGIRTTGSSSEQVLGKSSYSPSIYISGGREGYGSGGLVSLALTDDPSVDITSYYYSGNAKVDLYEANQDTLFDYLVHDKDGNQINKNINVSGLNKVVSFNQEISSSVNKMTLPLSESGMWALRVNTGSSTEYAFIVRSKTGAIVKEGDNEYIFWVQDYKTKRSVSSGSVKIFNLTGQKSEVASIDINEDGIAKTSLTSDADIALVENNGDRAIIPINLRYLNSRYGFYKPFNPKSKQTKYFVFTDRPIYRPGDTVYYKAILREDDDARYTIPSGSAKVKISQSYEDKDLLLDKDISISQTGTISGEYKLPEDANTGYYNLRVQIPEQATNYWVGGNGSFQVEYYRKPEFTIDLNTQAKELIAGDKGYAKITGNYFSGQPISNQKVKYKILSSNFYEYQYLTDHNYFLNDEYRYTFWNTGEKNIVENEVNFTNKGDAAVDFVAKIPEDSKGKTQVYSIETEFDDGTGNPSFARKNILIHSGEFGIYRTDNKYATKIGEKYGLPVVLAKNRETNIANVSLAAKVHRTTWIQTFTAGKKYPDYNKEEEDYQDIGAKTDKNGNATLVFTPPKEGSYTFTVQGKDRIGNLVAKDFTVWATDYGQPFYADQNSSGIKVSSDKSKYNPGETANLTILSDTPDRDVFLSLERARVDRFSVIRINGKSATTQIKIEDTDTPNIFVAASSFSTNSLEKDVLNVPVSTDSKKLMVKLITDKTKYAPGDRVKVKVQTTDLNGKPIFADTALWAVDKAIFELTDNKLGSIFDAFWSARYDDTQDAHSLEGITVLTAEMGGCFDGNTPILMGDGSTKSIKDVKVGQEILTRKSDRDTSLVKAKVLGVHKQTSKGYLIINGTLKVTPNHKLFVNNKWMNAENVQTGDNLHDPNGRGVKVSSVAYQAGKFDVYNLQIDKYKTFFADGIWVHNQKGGAGRSVFKDTAYWNPQVTTDQNGQAEVEFTIPDNLTTWVVTSVGDTQDTKVGQSIAEVVVQKDLVVSPILPNIFRSEDKNIVSALIHNFTDKDRNISAELSFDGGGVDFDTKKSLRVSAGSLEQVYWSISPKEEKEKSKLILSAMSDDGLRDSVQSEVPVKKFGFIEKSAESGVGDKTYSLGLFADSDKPKSEATLFLAQSSLGTLTSAIAYLVNYPYGCVEQITSSIAPAIIVRANPTLFSEVLKDKNVDDIINKGIKKLKATQRGGWSWYGTDFGGDPFITAYVTDYLVQAKNTGIKVDDDIFKNVKSYFEQEQTYNSESQQNEGWERDAQIVRIYTLSLIGSSKGKVLLQDFSGITPDLLAMAVMANGRNGYTDPNINGLNKLVSMAHEQGETVYWDEGSDNYFGSKEASTALAIRAILGVKGDRDLVLRATKYLTRLRKYDYWANTFGTSQVIQALTEYAKVSAEVSPDYTYSVLLDGKQIAQGIVTDLNTPINEITIPVNLAKTDSKLEVKKNGEGELYSTLVLNQFRTDRGLKAESRGLSVKREYINDKGSEYSIAAGDVVRVDLTVSGLSTDRNYVVVTDELPSGLIPINNSFKNQQYQQNALDQTYGISNMDVTENGAVLTVYKLPGFTKTYSYKARVVNAGEFVAPPATVSLMYSPEVSGRSDVQKLSVSQESKVNVVGGLWKNIIKFLREWDIFIGIGVTLLAIIAGTAILYKKKLRKTSSSDNS</sequence>
<name>A0A1G1VF39_9BACT</name>
<dbReference type="Proteomes" id="UP000178659">
    <property type="component" value="Unassembled WGS sequence"/>
</dbReference>
<evidence type="ECO:0008006" key="9">
    <source>
        <dbReference type="Google" id="ProtNLM"/>
    </source>
</evidence>